<protein>
    <submittedName>
        <fullName evidence="1">Uncharacterized protein</fullName>
    </submittedName>
</protein>
<dbReference type="EMBL" id="BGPR01015411">
    <property type="protein sequence ID" value="GBN69120.1"/>
    <property type="molecule type" value="Genomic_DNA"/>
</dbReference>
<dbReference type="Proteomes" id="UP000499080">
    <property type="component" value="Unassembled WGS sequence"/>
</dbReference>
<gene>
    <name evidence="1" type="ORF">AVEN_79402_1</name>
</gene>
<sequence>MSVAKDSYRTEMVLKRKEKCVTQPSTSNEKLLSKEAAKKLSTKATKLQRNVHLKKMHKISLKSRVPSSNKHPINENITEKSVKNQKTSKPSAKRRKCPLTIKEMFARKCVCRLHIPSLSLELSTLDKDFANALGSQIVVASAPVGETKFLLITVVFVLVPRGVPTPNSGQPLGSDVIQVHSESHHEWSTGMKWPPHARMSSY</sequence>
<dbReference type="AlphaFoldDB" id="A0A4Y2R102"/>
<reference evidence="1 2" key="1">
    <citation type="journal article" date="2019" name="Sci. Rep.">
        <title>Orb-weaving spider Araneus ventricosus genome elucidates the spidroin gene catalogue.</title>
        <authorList>
            <person name="Kono N."/>
            <person name="Nakamura H."/>
            <person name="Ohtoshi R."/>
            <person name="Moran D.A.P."/>
            <person name="Shinohara A."/>
            <person name="Yoshida Y."/>
            <person name="Fujiwara M."/>
            <person name="Mori M."/>
            <person name="Tomita M."/>
            <person name="Arakawa K."/>
        </authorList>
    </citation>
    <scope>NUCLEOTIDE SEQUENCE [LARGE SCALE GENOMIC DNA]</scope>
</reference>
<keyword evidence="2" id="KW-1185">Reference proteome</keyword>
<organism evidence="1 2">
    <name type="scientific">Araneus ventricosus</name>
    <name type="common">Orbweaver spider</name>
    <name type="synonym">Epeira ventricosa</name>
    <dbReference type="NCBI Taxonomy" id="182803"/>
    <lineage>
        <taxon>Eukaryota</taxon>
        <taxon>Metazoa</taxon>
        <taxon>Ecdysozoa</taxon>
        <taxon>Arthropoda</taxon>
        <taxon>Chelicerata</taxon>
        <taxon>Arachnida</taxon>
        <taxon>Araneae</taxon>
        <taxon>Araneomorphae</taxon>
        <taxon>Entelegynae</taxon>
        <taxon>Araneoidea</taxon>
        <taxon>Araneidae</taxon>
        <taxon>Araneus</taxon>
    </lineage>
</organism>
<evidence type="ECO:0000313" key="1">
    <source>
        <dbReference type="EMBL" id="GBN69120.1"/>
    </source>
</evidence>
<accession>A0A4Y2R102</accession>
<name>A0A4Y2R102_ARAVE</name>
<proteinExistence type="predicted"/>
<evidence type="ECO:0000313" key="2">
    <source>
        <dbReference type="Proteomes" id="UP000499080"/>
    </source>
</evidence>
<comment type="caution">
    <text evidence="1">The sequence shown here is derived from an EMBL/GenBank/DDBJ whole genome shotgun (WGS) entry which is preliminary data.</text>
</comment>